<comment type="caution">
    <text evidence="2">The sequence shown here is derived from an EMBL/GenBank/DDBJ whole genome shotgun (WGS) entry which is preliminary data.</text>
</comment>
<accession>A0A118K4X8</accession>
<gene>
    <name evidence="2" type="ORF">Ccrd_013427</name>
</gene>
<evidence type="ECO:0000313" key="3">
    <source>
        <dbReference type="Proteomes" id="UP000243975"/>
    </source>
</evidence>
<protein>
    <submittedName>
        <fullName evidence="2">Uncharacterized protein</fullName>
    </submittedName>
</protein>
<dbReference type="Proteomes" id="UP000243975">
    <property type="component" value="Unassembled WGS sequence"/>
</dbReference>
<dbReference type="EMBL" id="LEKV01001203">
    <property type="protein sequence ID" value="KVI08205.1"/>
    <property type="molecule type" value="Genomic_DNA"/>
</dbReference>
<feature type="compositionally biased region" description="Basic and acidic residues" evidence="1">
    <location>
        <begin position="77"/>
        <end position="86"/>
    </location>
</feature>
<evidence type="ECO:0000313" key="2">
    <source>
        <dbReference type="EMBL" id="KVI08205.1"/>
    </source>
</evidence>
<sequence length="157" mass="17230">MTPTPTPSAVAAVAFTTDAFMECGWLICLADVDDDHIPAVAPPAVAGPALKPNERSCSEGLRADEEEGLATQSAKAPESEVGDRPAAKVPEMMNLNNLKRVICLLKKLVQMIEQRISKQAEDFKKAKKINIEEKKRVEDVELVRLMKENDDTNLEIS</sequence>
<keyword evidence="3" id="KW-1185">Reference proteome</keyword>
<dbReference type="Gramene" id="KVI08205">
    <property type="protein sequence ID" value="KVI08205"/>
    <property type="gene ID" value="Ccrd_013427"/>
</dbReference>
<evidence type="ECO:0000256" key="1">
    <source>
        <dbReference type="SAM" id="MobiDB-lite"/>
    </source>
</evidence>
<proteinExistence type="predicted"/>
<feature type="compositionally biased region" description="Basic and acidic residues" evidence="1">
    <location>
        <begin position="52"/>
        <end position="63"/>
    </location>
</feature>
<name>A0A118K4X8_CYNCS</name>
<dbReference type="AlphaFoldDB" id="A0A118K4X8"/>
<reference evidence="2 3" key="1">
    <citation type="journal article" date="2016" name="Sci. Rep.">
        <title>The genome sequence of the outbreeding globe artichoke constructed de novo incorporating a phase-aware low-pass sequencing strategy of F1 progeny.</title>
        <authorList>
            <person name="Scaglione D."/>
            <person name="Reyes-Chin-Wo S."/>
            <person name="Acquadro A."/>
            <person name="Froenicke L."/>
            <person name="Portis E."/>
            <person name="Beitel C."/>
            <person name="Tirone M."/>
            <person name="Mauro R."/>
            <person name="Lo Monaco A."/>
            <person name="Mauromicale G."/>
            <person name="Faccioli P."/>
            <person name="Cattivelli L."/>
            <person name="Rieseberg L."/>
            <person name="Michelmore R."/>
            <person name="Lanteri S."/>
        </authorList>
    </citation>
    <scope>NUCLEOTIDE SEQUENCE [LARGE SCALE GENOMIC DNA]</scope>
    <source>
        <strain evidence="2">2C</strain>
    </source>
</reference>
<feature type="region of interest" description="Disordered" evidence="1">
    <location>
        <begin position="41"/>
        <end position="88"/>
    </location>
</feature>
<organism evidence="2 3">
    <name type="scientific">Cynara cardunculus var. scolymus</name>
    <name type="common">Globe artichoke</name>
    <name type="synonym">Cynara scolymus</name>
    <dbReference type="NCBI Taxonomy" id="59895"/>
    <lineage>
        <taxon>Eukaryota</taxon>
        <taxon>Viridiplantae</taxon>
        <taxon>Streptophyta</taxon>
        <taxon>Embryophyta</taxon>
        <taxon>Tracheophyta</taxon>
        <taxon>Spermatophyta</taxon>
        <taxon>Magnoliopsida</taxon>
        <taxon>eudicotyledons</taxon>
        <taxon>Gunneridae</taxon>
        <taxon>Pentapetalae</taxon>
        <taxon>asterids</taxon>
        <taxon>campanulids</taxon>
        <taxon>Asterales</taxon>
        <taxon>Asteraceae</taxon>
        <taxon>Carduoideae</taxon>
        <taxon>Cardueae</taxon>
        <taxon>Carduinae</taxon>
        <taxon>Cynara</taxon>
    </lineage>
</organism>